<keyword evidence="5" id="KW-1185">Reference proteome</keyword>
<reference evidence="2 5" key="2">
    <citation type="submission" date="2021-03" db="EMBL/GenBank/DDBJ databases">
        <title>Whole genome shotgun sequence of Salinispora arenicola NBRC 105043.</title>
        <authorList>
            <person name="Komaki H."/>
            <person name="Tamura T."/>
        </authorList>
    </citation>
    <scope>NUCLEOTIDE SEQUENCE [LARGE SCALE GENOMIC DNA]</scope>
    <source>
        <strain evidence="2 5">NBRC 105043</strain>
    </source>
</reference>
<evidence type="ECO:0000313" key="2">
    <source>
        <dbReference type="EMBL" id="GIM86477.1"/>
    </source>
</evidence>
<dbReference type="NCBIfam" id="NF047509">
    <property type="entry name" value="Rv3131_FMN_oxido"/>
    <property type="match status" value="1"/>
</dbReference>
<dbReference type="EMBL" id="BOQM01000024">
    <property type="protein sequence ID" value="GIM86477.1"/>
    <property type="molecule type" value="Genomic_DNA"/>
</dbReference>
<evidence type="ECO:0000256" key="1">
    <source>
        <dbReference type="SAM" id="MobiDB-lite"/>
    </source>
</evidence>
<dbReference type="GO" id="GO:0016491">
    <property type="term" value="F:oxidoreductase activity"/>
    <property type="evidence" value="ECO:0007669"/>
    <property type="project" value="InterPro"/>
</dbReference>
<evidence type="ECO:0000313" key="4">
    <source>
        <dbReference type="Proteomes" id="UP000315983"/>
    </source>
</evidence>
<organism evidence="3 4">
    <name type="scientific">Salinispora arenicola</name>
    <dbReference type="NCBI Taxonomy" id="168697"/>
    <lineage>
        <taxon>Bacteria</taxon>
        <taxon>Bacillati</taxon>
        <taxon>Actinomycetota</taxon>
        <taxon>Actinomycetes</taxon>
        <taxon>Micromonosporales</taxon>
        <taxon>Micromonosporaceae</taxon>
        <taxon>Salinispora</taxon>
    </lineage>
</organism>
<feature type="region of interest" description="Disordered" evidence="1">
    <location>
        <begin position="186"/>
        <end position="226"/>
    </location>
</feature>
<evidence type="ECO:0000313" key="3">
    <source>
        <dbReference type="EMBL" id="TQL39558.1"/>
    </source>
</evidence>
<evidence type="ECO:0000313" key="5">
    <source>
        <dbReference type="Proteomes" id="UP000677457"/>
    </source>
</evidence>
<dbReference type="Proteomes" id="UP000677457">
    <property type="component" value="Unassembled WGS sequence"/>
</dbReference>
<dbReference type="GeneID" id="93773936"/>
<dbReference type="OMA" id="SHNTQCW"/>
<sequence>MDTDYTVAQLRAAAADAIRAPSLHNTQPWRFRLRDGGIEVLVDPSRRLPATDPNGWGMRIAAGAALFNLRLALAVADTPAAVRLRPYPAEPDVVARLVPDTPRRRTPAEQALYEAIPRRFSNRAPFRPDPVPADARWRLNEAARAEGCWLEMLIGTSAVNAFAEIARGAHRVLERDPSYRAEREAWVHDSEAPDGVPATAGGPHSEPQDLLPSRGFGGRERAPGRDFEPEPLVAVVGGPGNTAVDQVIAGQALQRTLLTATDAGLSVSMLSQPIEVPTAREQLRLSLGRYGTPQMVMRIGYGQPGWPTPRREVDEVLDLTVPQV</sequence>
<name>A0A542XUN3_SALAC</name>
<dbReference type="EMBL" id="VFOL01000001">
    <property type="protein sequence ID" value="TQL39558.1"/>
    <property type="molecule type" value="Genomic_DNA"/>
</dbReference>
<protein>
    <submittedName>
        <fullName evidence="3">Nitroreductase family protein</fullName>
    </submittedName>
</protein>
<comment type="caution">
    <text evidence="3">The sequence shown here is derived from an EMBL/GenBank/DDBJ whole genome shotgun (WGS) entry which is preliminary data.</text>
</comment>
<dbReference type="PANTHER" id="PTHR23026:SF123">
    <property type="entry name" value="NAD(P)H NITROREDUCTASE RV3131-RELATED"/>
    <property type="match status" value="1"/>
</dbReference>
<dbReference type="RefSeq" id="WP_012181731.1">
    <property type="nucleotide sequence ID" value="NZ_BOQM01000024.1"/>
</dbReference>
<dbReference type="Proteomes" id="UP000315983">
    <property type="component" value="Unassembled WGS sequence"/>
</dbReference>
<proteinExistence type="predicted"/>
<dbReference type="AlphaFoldDB" id="A0A542XUN3"/>
<gene>
    <name evidence="3" type="ORF">FB564_4819</name>
    <name evidence="2" type="ORF">Sar04_32130</name>
</gene>
<reference evidence="3 4" key="1">
    <citation type="submission" date="2019-06" db="EMBL/GenBank/DDBJ databases">
        <title>Sequencing the genomes of 1000 actinobacteria strains.</title>
        <authorList>
            <person name="Klenk H.-P."/>
        </authorList>
    </citation>
    <scope>NUCLEOTIDE SEQUENCE [LARGE SCALE GENOMIC DNA]</scope>
    <source>
        <strain evidence="3 4">DSM 44819</strain>
    </source>
</reference>
<dbReference type="Gene3D" id="3.40.109.10">
    <property type="entry name" value="NADH Oxidase"/>
    <property type="match status" value="1"/>
</dbReference>
<dbReference type="SUPFAM" id="SSF55469">
    <property type="entry name" value="FMN-dependent nitroreductase-like"/>
    <property type="match status" value="2"/>
</dbReference>
<dbReference type="InterPro" id="IPR000415">
    <property type="entry name" value="Nitroreductase-like"/>
</dbReference>
<feature type="compositionally biased region" description="Basic and acidic residues" evidence="1">
    <location>
        <begin position="217"/>
        <end position="226"/>
    </location>
</feature>
<dbReference type="PANTHER" id="PTHR23026">
    <property type="entry name" value="NADPH NITROREDUCTASE"/>
    <property type="match status" value="1"/>
</dbReference>
<dbReference type="InterPro" id="IPR050627">
    <property type="entry name" value="Nitroreductase/BluB"/>
</dbReference>
<accession>A0A542XUN3</accession>